<feature type="binding site" evidence="16">
    <location>
        <position position="159"/>
    </location>
    <ligand>
        <name>substrate</name>
    </ligand>
</feature>
<protein>
    <recommendedName>
        <fullName evidence="15 16">Type III pantothenate kinase</fullName>
        <ecNumber evidence="6 16">2.7.1.33</ecNumber>
    </recommendedName>
    <alternativeName>
        <fullName evidence="16">PanK-III</fullName>
    </alternativeName>
    <alternativeName>
        <fullName evidence="16">Pantothenic acid kinase</fullName>
    </alternativeName>
</protein>
<name>H5SK32_9BACT</name>
<comment type="subcellular location">
    <subcellularLocation>
        <location evidence="3 16">Cytoplasm</location>
    </subcellularLocation>
</comment>
<evidence type="ECO:0000256" key="17">
    <source>
        <dbReference type="SAM" id="Phobius"/>
    </source>
</evidence>
<dbReference type="CDD" id="cd24015">
    <property type="entry name" value="ASKHA_NBD_PanK-III"/>
    <property type="match status" value="1"/>
</dbReference>
<evidence type="ECO:0000256" key="2">
    <source>
        <dbReference type="ARBA" id="ARBA00001958"/>
    </source>
</evidence>
<reference evidence="18" key="2">
    <citation type="journal article" date="2012" name="PLoS ONE">
        <title>A Deeply Branching Thermophilic Bacterium with an Ancient Acetyl-CoA Pathway Dominates a Subsurface Ecosystem.</title>
        <authorList>
            <person name="Takami H."/>
            <person name="Noguchi H."/>
            <person name="Takaki Y."/>
            <person name="Uchiyama I."/>
            <person name="Toyoda A."/>
            <person name="Nishi S."/>
            <person name="Chee G.-J."/>
            <person name="Arai W."/>
            <person name="Nunoura T."/>
            <person name="Itoh T."/>
            <person name="Hattori M."/>
            <person name="Takai K."/>
        </authorList>
    </citation>
    <scope>NUCLEOTIDE SEQUENCE</scope>
</reference>
<evidence type="ECO:0000256" key="1">
    <source>
        <dbReference type="ARBA" id="ARBA00001206"/>
    </source>
</evidence>
<comment type="caution">
    <text evidence="16">Lacks conserved residue(s) required for the propagation of feature annotation.</text>
</comment>
<dbReference type="GO" id="GO:0005737">
    <property type="term" value="C:cytoplasm"/>
    <property type="evidence" value="ECO:0007669"/>
    <property type="project" value="UniProtKB-SubCell"/>
</dbReference>
<evidence type="ECO:0000256" key="5">
    <source>
        <dbReference type="ARBA" id="ARBA00011738"/>
    </source>
</evidence>
<evidence type="ECO:0000256" key="10">
    <source>
        <dbReference type="ARBA" id="ARBA00022777"/>
    </source>
</evidence>
<dbReference type="InterPro" id="IPR004619">
    <property type="entry name" value="Type_III_PanK"/>
</dbReference>
<dbReference type="SUPFAM" id="SSF53067">
    <property type="entry name" value="Actin-like ATPase domain"/>
    <property type="match status" value="2"/>
</dbReference>
<feature type="binding site" evidence="16">
    <location>
        <begin position="6"/>
        <end position="13"/>
    </location>
    <ligand>
        <name>ATP</name>
        <dbReference type="ChEBI" id="CHEBI:30616"/>
    </ligand>
</feature>
<comment type="function">
    <text evidence="16">Catalyzes the phosphorylation of pantothenate (Pan), the first step in CoA biosynthesis.</text>
</comment>
<feature type="active site" description="Proton acceptor" evidence="16">
    <location>
        <position position="84"/>
    </location>
</feature>
<evidence type="ECO:0000256" key="9">
    <source>
        <dbReference type="ARBA" id="ARBA00022741"/>
    </source>
</evidence>
<feature type="binding site" evidence="16">
    <location>
        <begin position="82"/>
        <end position="85"/>
    </location>
    <ligand>
        <name>substrate</name>
    </ligand>
</feature>
<keyword evidence="17" id="KW-1133">Transmembrane helix</keyword>
<feature type="binding site" evidence="16">
    <location>
        <position position="107"/>
    </location>
    <ligand>
        <name>ATP</name>
        <dbReference type="ChEBI" id="CHEBI:30616"/>
    </ligand>
</feature>
<dbReference type="PANTHER" id="PTHR34265">
    <property type="entry name" value="TYPE III PANTOTHENATE KINASE"/>
    <property type="match status" value="1"/>
</dbReference>
<keyword evidence="11 16" id="KW-0067">ATP-binding</keyword>
<dbReference type="Pfam" id="PF03309">
    <property type="entry name" value="Pan_kinase"/>
    <property type="match status" value="1"/>
</dbReference>
<dbReference type="EMBL" id="AP011750">
    <property type="protein sequence ID" value="BAL56518.1"/>
    <property type="molecule type" value="Genomic_DNA"/>
</dbReference>
<accession>H5SK32</accession>
<evidence type="ECO:0000256" key="8">
    <source>
        <dbReference type="ARBA" id="ARBA00022679"/>
    </source>
</evidence>
<keyword evidence="17" id="KW-0472">Membrane</keyword>
<dbReference type="GO" id="GO:0015937">
    <property type="term" value="P:coenzyme A biosynthetic process"/>
    <property type="evidence" value="ECO:0007669"/>
    <property type="project" value="UniProtKB-UniRule"/>
</dbReference>
<evidence type="ECO:0000256" key="13">
    <source>
        <dbReference type="ARBA" id="ARBA00022993"/>
    </source>
</evidence>
<evidence type="ECO:0000256" key="11">
    <source>
        <dbReference type="ARBA" id="ARBA00022840"/>
    </source>
</evidence>
<sequence>MALVVEIGNTRVKVATFHEKKLIRTAILESPGELEEWIEKPIVFLDTRRSPLWREALRSYGAEELTTTLGVPFPTRYSTELGPDRAAALTAVWAEKRFPATLISLGTACVVDYLDATGYHQGGVITAGLSLRLWALAHRTGRLPLVEPAPTPPPLGTTTQEALQSGCLRGLAHELAGWIQQLGPASLWITGGEAPLLLPYLPSHAIFAPTLILTGAWLWWLYLQERGFSGSS</sequence>
<dbReference type="UniPathway" id="UPA00241">
    <property type="reaction ID" value="UER00352"/>
</dbReference>
<evidence type="ECO:0000256" key="3">
    <source>
        <dbReference type="ARBA" id="ARBA00004496"/>
    </source>
</evidence>
<evidence type="ECO:0000256" key="16">
    <source>
        <dbReference type="HAMAP-Rule" id="MF_01274"/>
    </source>
</evidence>
<feature type="binding site" evidence="16">
    <location>
        <position position="77"/>
    </location>
    <ligand>
        <name>substrate</name>
    </ligand>
</feature>
<dbReference type="GO" id="GO:0005524">
    <property type="term" value="F:ATP binding"/>
    <property type="evidence" value="ECO:0007669"/>
    <property type="project" value="UniProtKB-UniRule"/>
</dbReference>
<dbReference type="NCBIfam" id="TIGR00671">
    <property type="entry name" value="baf"/>
    <property type="match status" value="1"/>
</dbReference>
<evidence type="ECO:0000256" key="12">
    <source>
        <dbReference type="ARBA" id="ARBA00022958"/>
    </source>
</evidence>
<keyword evidence="10 16" id="KW-0418">Kinase</keyword>
<keyword evidence="12 16" id="KW-0630">Potassium</keyword>
<comment type="subunit">
    <text evidence="5 16">Homodimer.</text>
</comment>
<reference evidence="18" key="1">
    <citation type="journal article" date="2005" name="Environ. Microbiol.">
        <title>Genetic and functional properties of uncultivated thermophilic crenarchaeotes from a subsurface gold mine as revealed by analysis of genome fragments.</title>
        <authorList>
            <person name="Nunoura T."/>
            <person name="Hirayama H."/>
            <person name="Takami H."/>
            <person name="Oida H."/>
            <person name="Nishi S."/>
            <person name="Shimamura S."/>
            <person name="Suzuki Y."/>
            <person name="Inagaki F."/>
            <person name="Takai K."/>
            <person name="Nealson K.H."/>
            <person name="Horikoshi K."/>
        </authorList>
    </citation>
    <scope>NUCLEOTIDE SEQUENCE</scope>
</reference>
<keyword evidence="17" id="KW-0812">Transmembrane</keyword>
<dbReference type="InterPro" id="IPR043129">
    <property type="entry name" value="ATPase_NBD"/>
</dbReference>
<dbReference type="GO" id="GO:0004594">
    <property type="term" value="F:pantothenate kinase activity"/>
    <property type="evidence" value="ECO:0007669"/>
    <property type="project" value="UniProtKB-UniRule"/>
</dbReference>
<evidence type="ECO:0000256" key="4">
    <source>
        <dbReference type="ARBA" id="ARBA00005225"/>
    </source>
</evidence>
<organism evidence="18">
    <name type="scientific">uncultured Bacteroidota bacterium</name>
    <dbReference type="NCBI Taxonomy" id="152509"/>
    <lineage>
        <taxon>Bacteria</taxon>
        <taxon>Pseudomonadati</taxon>
        <taxon>Bacteroidota</taxon>
        <taxon>environmental samples</taxon>
    </lineage>
</organism>
<dbReference type="Gene3D" id="3.30.420.40">
    <property type="match status" value="1"/>
</dbReference>
<gene>
    <name evidence="16" type="primary">coaX</name>
    <name evidence="18" type="ORF">HGMM_F40B03C06</name>
</gene>
<dbReference type="PANTHER" id="PTHR34265:SF1">
    <property type="entry name" value="TYPE III PANTOTHENATE KINASE"/>
    <property type="match status" value="1"/>
</dbReference>
<dbReference type="HAMAP" id="MF_01274">
    <property type="entry name" value="Pantothen_kinase_3"/>
    <property type="match status" value="1"/>
</dbReference>
<proteinExistence type="inferred from homology"/>
<keyword evidence="8 16" id="KW-0808">Transferase</keyword>
<comment type="catalytic activity">
    <reaction evidence="1 16">
        <text>(R)-pantothenate + ATP = (R)-4'-phosphopantothenate + ADP + H(+)</text>
        <dbReference type="Rhea" id="RHEA:16373"/>
        <dbReference type="ChEBI" id="CHEBI:10986"/>
        <dbReference type="ChEBI" id="CHEBI:15378"/>
        <dbReference type="ChEBI" id="CHEBI:29032"/>
        <dbReference type="ChEBI" id="CHEBI:30616"/>
        <dbReference type="ChEBI" id="CHEBI:456216"/>
        <dbReference type="EC" id="2.7.1.33"/>
    </reaction>
</comment>
<comment type="pathway">
    <text evidence="4 16">Cofactor biosynthesis; coenzyme A biosynthesis; CoA from (R)-pantothenate: step 1/5.</text>
</comment>
<evidence type="ECO:0000313" key="18">
    <source>
        <dbReference type="EMBL" id="BAL56518.1"/>
    </source>
</evidence>
<comment type="cofactor">
    <cofactor evidence="2">
        <name>K(+)</name>
        <dbReference type="ChEBI" id="CHEBI:29103"/>
    </cofactor>
</comment>
<dbReference type="AlphaFoldDB" id="H5SK32"/>
<evidence type="ECO:0000256" key="14">
    <source>
        <dbReference type="ARBA" id="ARBA00038036"/>
    </source>
</evidence>
<keyword evidence="9 16" id="KW-0547">Nucleotide-binding</keyword>
<keyword evidence="7 16" id="KW-0963">Cytoplasm</keyword>
<evidence type="ECO:0000256" key="15">
    <source>
        <dbReference type="ARBA" id="ARBA00040883"/>
    </source>
</evidence>
<dbReference type="EC" id="2.7.1.33" evidence="6 16"/>
<comment type="cofactor">
    <cofactor evidence="16">
        <name>NH4(+)</name>
        <dbReference type="ChEBI" id="CHEBI:28938"/>
    </cofactor>
    <cofactor evidence="16">
        <name>K(+)</name>
        <dbReference type="ChEBI" id="CHEBI:29103"/>
    </cofactor>
    <text evidence="16">A monovalent cation. Ammonium or potassium.</text>
</comment>
<feature type="transmembrane region" description="Helical" evidence="17">
    <location>
        <begin position="205"/>
        <end position="223"/>
    </location>
</feature>
<keyword evidence="13 16" id="KW-0173">Coenzyme A biosynthesis</keyword>
<evidence type="ECO:0000256" key="7">
    <source>
        <dbReference type="ARBA" id="ARBA00022490"/>
    </source>
</evidence>
<evidence type="ECO:0000256" key="6">
    <source>
        <dbReference type="ARBA" id="ARBA00012102"/>
    </source>
</evidence>
<comment type="similarity">
    <text evidence="14 16">Belongs to the type III pantothenate kinase family.</text>
</comment>